<dbReference type="PANTHER" id="PTHR31827">
    <property type="entry name" value="EMB|CAB89363.1"/>
    <property type="match status" value="1"/>
</dbReference>
<dbReference type="Pfam" id="PF24906">
    <property type="entry name" value="Zf_WRKY19"/>
    <property type="match status" value="2"/>
</dbReference>
<reference evidence="3" key="1">
    <citation type="submission" date="2021-01" db="EMBL/GenBank/DDBJ databases">
        <authorList>
            <person name="Corre E."/>
            <person name="Pelletier E."/>
            <person name="Niang G."/>
            <person name="Scheremetjew M."/>
            <person name="Finn R."/>
            <person name="Kale V."/>
            <person name="Holt S."/>
            <person name="Cochrane G."/>
            <person name="Meng A."/>
            <person name="Brown T."/>
            <person name="Cohen L."/>
        </authorList>
    </citation>
    <scope>NUCLEOTIDE SEQUENCE</scope>
    <source>
        <strain evidence="3">GSBS06</strain>
    </source>
</reference>
<sequence>MLMLTRPIVCTLDIAKILQSSTIHEWFRSFLISSCKLDKMNQFHHLSNQVPHHFVSGLVLAAQSQHSGDKNQNQRDGLLDRDKVDVDALLSENQRLRQMLQQYQDLEANRSSQAKRRRSTGKATLKRKRKAATPKNLEGEDADIGIGGNENDDIIKDKLKSVRKPGKKCCVINCDRLVKSRKLCIRHGGGRRCSEPGCKKGAEGATYHCIGHGGGNQCEVQDCRKKARGGSKRCHAHGGGRRCSMLDCNNAAVGKAGLCINHGGGKRCKHPDCGNGAKGKVSYCIKHGGGLLCKIPGCKTAAIGSLQICIAHGGGKRCKSSGCTKSARGSYDFCIGHGGGKRCTIGSCKSVVVGSSGLCYRHGGRGQCAKEGCFESRLGTSKYRFCREHTPNDLLDAFDEKARKRKDKSDKKELNQP</sequence>
<dbReference type="InterPro" id="IPR056866">
    <property type="entry name" value="Znf_WRKY19"/>
</dbReference>
<name>A0A7S3PPL7_9STRA</name>
<feature type="compositionally biased region" description="Basic residues" evidence="1">
    <location>
        <begin position="113"/>
        <end position="132"/>
    </location>
</feature>
<dbReference type="PANTHER" id="PTHR31827:SF1">
    <property type="entry name" value="EMB|CAB89363.1"/>
    <property type="match status" value="1"/>
</dbReference>
<feature type="compositionally biased region" description="Basic and acidic residues" evidence="1">
    <location>
        <begin position="398"/>
        <end position="417"/>
    </location>
</feature>
<feature type="domain" description="WRKY19-like zinc finger" evidence="2">
    <location>
        <begin position="240"/>
        <end position="264"/>
    </location>
</feature>
<dbReference type="AlphaFoldDB" id="A0A7S3PPL7"/>
<accession>A0A7S3PPL7</accession>
<evidence type="ECO:0000256" key="1">
    <source>
        <dbReference type="SAM" id="MobiDB-lite"/>
    </source>
</evidence>
<gene>
    <name evidence="3" type="ORF">ASTO00021_LOCUS16340</name>
</gene>
<proteinExistence type="predicted"/>
<dbReference type="EMBL" id="HBIN01021334">
    <property type="protein sequence ID" value="CAE0446338.1"/>
    <property type="molecule type" value="Transcribed_RNA"/>
</dbReference>
<evidence type="ECO:0000313" key="3">
    <source>
        <dbReference type="EMBL" id="CAE0446338.1"/>
    </source>
</evidence>
<evidence type="ECO:0000259" key="2">
    <source>
        <dbReference type="Pfam" id="PF24906"/>
    </source>
</evidence>
<feature type="domain" description="WRKY19-like zinc finger" evidence="2">
    <location>
        <begin position="315"/>
        <end position="339"/>
    </location>
</feature>
<feature type="region of interest" description="Disordered" evidence="1">
    <location>
        <begin position="106"/>
        <end position="144"/>
    </location>
</feature>
<feature type="region of interest" description="Disordered" evidence="1">
    <location>
        <begin position="397"/>
        <end position="417"/>
    </location>
</feature>
<organism evidence="3">
    <name type="scientific">Aplanochytrium stocchinoi</name>
    <dbReference type="NCBI Taxonomy" id="215587"/>
    <lineage>
        <taxon>Eukaryota</taxon>
        <taxon>Sar</taxon>
        <taxon>Stramenopiles</taxon>
        <taxon>Bigyra</taxon>
        <taxon>Labyrinthulomycetes</taxon>
        <taxon>Thraustochytrida</taxon>
        <taxon>Thraustochytriidae</taxon>
        <taxon>Aplanochytrium</taxon>
    </lineage>
</organism>
<protein>
    <recommendedName>
        <fullName evidence="2">WRKY19-like zinc finger domain-containing protein</fullName>
    </recommendedName>
</protein>